<dbReference type="EC" id="6.1.1.9" evidence="8"/>
<dbReference type="Pfam" id="PF08264">
    <property type="entry name" value="Anticodon_1"/>
    <property type="match status" value="1"/>
</dbReference>
<evidence type="ECO:0000256" key="2">
    <source>
        <dbReference type="ARBA" id="ARBA00022598"/>
    </source>
</evidence>
<keyword evidence="8" id="KW-0175">Coiled coil</keyword>
<feature type="coiled-coil region" evidence="8">
    <location>
        <begin position="858"/>
        <end position="927"/>
    </location>
</feature>
<feature type="short sequence motif" description="'HIGH' region" evidence="8">
    <location>
        <begin position="40"/>
        <end position="50"/>
    </location>
</feature>
<dbReference type="Gene3D" id="3.90.740.10">
    <property type="entry name" value="Valyl/Leucyl/Isoleucyl-tRNA synthetase, editing domain"/>
    <property type="match status" value="2"/>
</dbReference>
<dbReference type="InterPro" id="IPR002303">
    <property type="entry name" value="Valyl-tRNA_ligase"/>
</dbReference>
<feature type="domain" description="Valyl-tRNA synthetase tRNA-binding arm" evidence="11">
    <location>
        <begin position="862"/>
        <end position="923"/>
    </location>
</feature>
<evidence type="ECO:0000259" key="10">
    <source>
        <dbReference type="Pfam" id="PF08264"/>
    </source>
</evidence>
<evidence type="ECO:0000256" key="1">
    <source>
        <dbReference type="ARBA" id="ARBA00022490"/>
    </source>
</evidence>
<dbReference type="PROSITE" id="PS00178">
    <property type="entry name" value="AA_TRNA_LIGASE_I"/>
    <property type="match status" value="1"/>
</dbReference>
<evidence type="ECO:0000256" key="5">
    <source>
        <dbReference type="ARBA" id="ARBA00022917"/>
    </source>
</evidence>
<evidence type="ECO:0000256" key="3">
    <source>
        <dbReference type="ARBA" id="ARBA00022741"/>
    </source>
</evidence>
<dbReference type="GO" id="GO:0004832">
    <property type="term" value="F:valine-tRNA ligase activity"/>
    <property type="evidence" value="ECO:0007669"/>
    <property type="project" value="UniProtKB-EC"/>
</dbReference>
<dbReference type="PRINTS" id="PR00986">
    <property type="entry name" value="TRNASYNTHVAL"/>
</dbReference>
<feature type="short sequence motif" description="'KMSKS' region" evidence="8">
    <location>
        <begin position="528"/>
        <end position="532"/>
    </location>
</feature>
<dbReference type="Pfam" id="PF10458">
    <property type="entry name" value="Val_tRNA-synt_C"/>
    <property type="match status" value="1"/>
</dbReference>
<gene>
    <name evidence="8" type="primary">valS</name>
    <name evidence="12" type="ORF">O1D97_18365</name>
</gene>
<dbReference type="InterPro" id="IPR002300">
    <property type="entry name" value="aa-tRNA-synth_Ia"/>
</dbReference>
<comment type="caution">
    <text evidence="12">The sequence shown here is derived from an EMBL/GenBank/DDBJ whole genome shotgun (WGS) entry which is preliminary data.</text>
</comment>
<feature type="domain" description="Aminoacyl-tRNA synthetase class Ia" evidence="9">
    <location>
        <begin position="14"/>
        <end position="605"/>
    </location>
</feature>
<reference evidence="12" key="1">
    <citation type="submission" date="2022-12" db="EMBL/GenBank/DDBJ databases">
        <title>Marinomonas 15G1-11 sp. nov, isolated from marine algae.</title>
        <authorList>
            <person name="Butt M."/>
            <person name="Choi D.G."/>
            <person name="Kim J.M."/>
            <person name="Lee J.K."/>
            <person name="Baek J.H."/>
            <person name="Jeon C.O."/>
        </authorList>
    </citation>
    <scope>NUCLEOTIDE SEQUENCE</scope>
    <source>
        <strain evidence="12">15G1-11</strain>
    </source>
</reference>
<keyword evidence="4 8" id="KW-0067">ATP-binding</keyword>
<keyword evidence="2 8" id="KW-0436">Ligase</keyword>
<comment type="catalytic activity">
    <reaction evidence="7 8">
        <text>tRNA(Val) + L-valine + ATP = L-valyl-tRNA(Val) + AMP + diphosphate</text>
        <dbReference type="Rhea" id="RHEA:10704"/>
        <dbReference type="Rhea" id="RHEA-COMP:9672"/>
        <dbReference type="Rhea" id="RHEA-COMP:9708"/>
        <dbReference type="ChEBI" id="CHEBI:30616"/>
        <dbReference type="ChEBI" id="CHEBI:33019"/>
        <dbReference type="ChEBI" id="CHEBI:57762"/>
        <dbReference type="ChEBI" id="CHEBI:78442"/>
        <dbReference type="ChEBI" id="CHEBI:78537"/>
        <dbReference type="ChEBI" id="CHEBI:456215"/>
        <dbReference type="EC" id="6.1.1.9"/>
    </reaction>
</comment>
<dbReference type="InterPro" id="IPR037118">
    <property type="entry name" value="Val-tRNA_synth_C_sf"/>
</dbReference>
<dbReference type="SUPFAM" id="SSF50677">
    <property type="entry name" value="ValRS/IleRS/LeuRS editing domain"/>
    <property type="match status" value="1"/>
</dbReference>
<evidence type="ECO:0000259" key="9">
    <source>
        <dbReference type="Pfam" id="PF00133"/>
    </source>
</evidence>
<keyword evidence="5 8" id="KW-0648">Protein biosynthesis</keyword>
<dbReference type="Gene3D" id="3.40.50.620">
    <property type="entry name" value="HUPs"/>
    <property type="match status" value="2"/>
</dbReference>
<protein>
    <recommendedName>
        <fullName evidence="8">Valine--tRNA ligase</fullName>
        <ecNumber evidence="8">6.1.1.9</ecNumber>
    </recommendedName>
    <alternativeName>
        <fullName evidence="8">Valyl-tRNA synthetase</fullName>
        <shortName evidence="8">ValRS</shortName>
    </alternativeName>
</protein>
<comment type="domain">
    <text evidence="8">ValRS has two distinct active sites: one for aminoacylation and one for editing. The misactivated threonine is translocated from the active site to the editing site.</text>
</comment>
<dbReference type="InterPro" id="IPR014729">
    <property type="entry name" value="Rossmann-like_a/b/a_fold"/>
</dbReference>
<name>A0ABT4JYQ6_9GAMM</name>
<dbReference type="CDD" id="cd07962">
    <property type="entry name" value="Anticodon_Ia_Val"/>
    <property type="match status" value="1"/>
</dbReference>
<dbReference type="SUPFAM" id="SSF47323">
    <property type="entry name" value="Anticodon-binding domain of a subclass of class I aminoacyl-tRNA synthetases"/>
    <property type="match status" value="1"/>
</dbReference>
<dbReference type="InterPro" id="IPR009080">
    <property type="entry name" value="tRNAsynth_Ia_anticodon-bd"/>
</dbReference>
<evidence type="ECO:0000256" key="8">
    <source>
        <dbReference type="HAMAP-Rule" id="MF_02004"/>
    </source>
</evidence>
<feature type="domain" description="Methionyl/Valyl/Leucyl/Isoleucyl-tRNA synthetase anticodon-binding" evidence="10">
    <location>
        <begin position="648"/>
        <end position="800"/>
    </location>
</feature>
<dbReference type="InterPro" id="IPR019499">
    <property type="entry name" value="Val-tRNA_synth_tRNA-bd"/>
</dbReference>
<dbReference type="SUPFAM" id="SSF52374">
    <property type="entry name" value="Nucleotidylyl transferase"/>
    <property type="match status" value="1"/>
</dbReference>
<organism evidence="12 13">
    <name type="scientific">Marinomonas phaeophyticola</name>
    <dbReference type="NCBI Taxonomy" id="3004091"/>
    <lineage>
        <taxon>Bacteria</taxon>
        <taxon>Pseudomonadati</taxon>
        <taxon>Pseudomonadota</taxon>
        <taxon>Gammaproteobacteria</taxon>
        <taxon>Oceanospirillales</taxon>
        <taxon>Oceanospirillaceae</taxon>
        <taxon>Marinomonas</taxon>
    </lineage>
</organism>
<evidence type="ECO:0000256" key="6">
    <source>
        <dbReference type="ARBA" id="ARBA00023146"/>
    </source>
</evidence>
<dbReference type="InterPro" id="IPR010978">
    <property type="entry name" value="tRNA-bd_arm"/>
</dbReference>
<dbReference type="Gene3D" id="1.10.287.380">
    <property type="entry name" value="Valyl-tRNA synthetase, C-terminal domain"/>
    <property type="match status" value="1"/>
</dbReference>
<dbReference type="CDD" id="cd00817">
    <property type="entry name" value="ValRS_core"/>
    <property type="match status" value="1"/>
</dbReference>
<dbReference type="Proteomes" id="UP001149719">
    <property type="component" value="Unassembled WGS sequence"/>
</dbReference>
<comment type="similarity">
    <text evidence="8">Belongs to the class-I aminoacyl-tRNA synthetase family. ValS type 1 subfamily.</text>
</comment>
<dbReference type="InterPro" id="IPR013155">
    <property type="entry name" value="M/V/L/I-tRNA-synth_anticd-bd"/>
</dbReference>
<dbReference type="HAMAP" id="MF_02004">
    <property type="entry name" value="Val_tRNA_synth_type1"/>
    <property type="match status" value="1"/>
</dbReference>
<evidence type="ECO:0000256" key="4">
    <source>
        <dbReference type="ARBA" id="ARBA00022840"/>
    </source>
</evidence>
<keyword evidence="3 8" id="KW-0547">Nucleotide-binding</keyword>
<comment type="subunit">
    <text evidence="8">Monomer.</text>
</comment>
<evidence type="ECO:0000313" key="13">
    <source>
        <dbReference type="Proteomes" id="UP001149719"/>
    </source>
</evidence>
<keyword evidence="13" id="KW-1185">Reference proteome</keyword>
<dbReference type="PANTHER" id="PTHR11946:SF93">
    <property type="entry name" value="VALINE--TRNA LIGASE, CHLOROPLASTIC_MITOCHONDRIAL 2"/>
    <property type="match status" value="1"/>
</dbReference>
<dbReference type="Gene3D" id="1.10.730.10">
    <property type="entry name" value="Isoleucyl-tRNA Synthetase, Domain 1"/>
    <property type="match status" value="1"/>
</dbReference>
<dbReference type="InterPro" id="IPR001412">
    <property type="entry name" value="aa-tRNA-synth_I_CS"/>
</dbReference>
<keyword evidence="6 8" id="KW-0030">Aminoacyl-tRNA synthetase</keyword>
<keyword evidence="1 8" id="KW-0963">Cytoplasm</keyword>
<dbReference type="InterPro" id="IPR009008">
    <property type="entry name" value="Val/Leu/Ile-tRNA-synth_edit"/>
</dbReference>
<proteinExistence type="inferred from homology"/>
<evidence type="ECO:0000313" key="12">
    <source>
        <dbReference type="EMBL" id="MCZ2723518.1"/>
    </source>
</evidence>
<dbReference type="SUPFAM" id="SSF46589">
    <property type="entry name" value="tRNA-binding arm"/>
    <property type="match status" value="1"/>
</dbReference>
<dbReference type="NCBIfam" id="NF004349">
    <property type="entry name" value="PRK05729.1"/>
    <property type="match status" value="1"/>
</dbReference>
<dbReference type="NCBIfam" id="TIGR00422">
    <property type="entry name" value="valS"/>
    <property type="match status" value="1"/>
</dbReference>
<dbReference type="InterPro" id="IPR033705">
    <property type="entry name" value="Anticodon_Ia_Val"/>
</dbReference>
<comment type="subcellular location">
    <subcellularLocation>
        <location evidence="8">Cytoplasm</location>
    </subcellularLocation>
</comment>
<comment type="function">
    <text evidence="8">Catalyzes the attachment of valine to tRNA(Val). As ValRS can inadvertently accommodate and process structurally similar amino acids such as threonine, to avoid such errors, it has a 'posttransfer' editing activity that hydrolyzes mischarged Thr-tRNA(Val) in a tRNA-dependent manner.</text>
</comment>
<evidence type="ECO:0000256" key="7">
    <source>
        <dbReference type="ARBA" id="ARBA00047552"/>
    </source>
</evidence>
<feature type="binding site" evidence="8">
    <location>
        <position position="531"/>
    </location>
    <ligand>
        <name>ATP</name>
        <dbReference type="ChEBI" id="CHEBI:30616"/>
    </ligand>
</feature>
<dbReference type="EMBL" id="JAPUBN010000024">
    <property type="protein sequence ID" value="MCZ2723518.1"/>
    <property type="molecule type" value="Genomic_DNA"/>
</dbReference>
<dbReference type="PANTHER" id="PTHR11946">
    <property type="entry name" value="VALYL-TRNA SYNTHETASES"/>
    <property type="match status" value="1"/>
</dbReference>
<dbReference type="Pfam" id="PF00133">
    <property type="entry name" value="tRNA-synt_1"/>
    <property type="match status" value="1"/>
</dbReference>
<accession>A0ABT4JYQ6</accession>
<comment type="domain">
    <text evidence="8">The C-terminal coiled-coil domain is crucial for aminoacylation activity.</text>
</comment>
<evidence type="ECO:0000259" key="11">
    <source>
        <dbReference type="Pfam" id="PF10458"/>
    </source>
</evidence>
<sequence length="927" mass="105407">MEKTYQPQTIEQPIYQKWEESGYFSPQGDGTPFSIMIPPPNVTGSLHMGHAFQHTLMDAMIRRERMSGKQALWQPGSDHAGIATQMVVERQLLADGIKRHDLGREKFLEKVWDWKAQSGGTISGQMRVLGDSVAWEKERFTMDPGMSAAVQDVFIRLYDEGIIYRGQRLVNWDPKLHTAISDLEVLSEEENGFMWHFRYPLADGVKTAEGKDYIVVATTRPETMLGDAAVAVAPDDERYADLVGKEVLLPLVDRRIPIIADSYVDKEFGTGCVKITPAHDFNDNEVGKRHDLPLINIFNDDAAINDVAPEKYRGLDRFDARKVIVADFDALGFLEKVDDHKLKVPRGDRSGVAIEPYLTNQWYVAVESLAKPAIEAVENGDIQFVPKQWENTYFSWMRDLQDWCISRQLWWGHRIPAWYDAEGKFYVGNSEEEVRTKYQLSADLELSQDNDVLDTWFSSALWTFATQGWPEETEDFLKFSESDVLVTGFDIIFFWVARMIMMTLKFTDKVPFKTVYITGLIRDEKGQKMSKSKGNVIDPLDLISGISLEELVSKRTSGMMQPALAKKVEKATREAYPDGIQAYGTDALRFTLCSLASGGRDIKFDLNRLEGYRNFCNKIWNATRYVLMNTEDQNCGQNGEDVTLSLADQWIISRLQRTEEAVNHAFDTHRYDLASQALYEFMWHEYCDWYLELSKPVLWDENATIEQLTGTRRTLVRVLEVFLRLAHPMMPFITEEIWQKVAPMAGVEGDTIMLASYPQANSERVNEQAEADVEWVKGVIEGIRNIRGEMNIAPSKPLTVLMRNGSTEDHGRLDANLAFLQKLAKLESVAWLSETDEAPMSATALVGDMEVLVPMAGLIDKEAELARLQKEIDKSEKDLQRIMGKLNNESFVAKAPDAVVEKEKAKASDLEMAVHKLQQQKQTIESL</sequence>
<dbReference type="RefSeq" id="WP_269127645.1">
    <property type="nucleotide sequence ID" value="NZ_JAPUBN010000024.1"/>
</dbReference>